<sequence>MNLLLLQPCSAKKPLTSNFSIANSSGLPPSLSTFSAESVKPSTHNCYYRRSIRGCLRNELTVPRAIKTPTMVDTLQSAPLIDPSLRQRCQSVRACIIKHLPCTLIPIPPHNHINPQHFLPVGCPLVKVTYWHHWIPLRVPIKLLSLWFNFRLSLSSAEEHGFPKWWGCWFMRCWDVKK</sequence>
<proteinExistence type="predicted"/>
<dbReference type="AlphaFoldDB" id="A0A444ZRY0"/>
<evidence type="ECO:0000313" key="2">
    <source>
        <dbReference type="Proteomes" id="UP000289738"/>
    </source>
</evidence>
<accession>A0A444ZRY0</accession>
<dbReference type="EMBL" id="SDMP01000013">
    <property type="protein sequence ID" value="RYR16854.1"/>
    <property type="molecule type" value="Genomic_DNA"/>
</dbReference>
<evidence type="ECO:0000313" key="1">
    <source>
        <dbReference type="EMBL" id="RYR16854.1"/>
    </source>
</evidence>
<comment type="caution">
    <text evidence="1">The sequence shown here is derived from an EMBL/GenBank/DDBJ whole genome shotgun (WGS) entry which is preliminary data.</text>
</comment>
<gene>
    <name evidence="1" type="ORF">Ahy_B03g061721</name>
</gene>
<organism evidence="1 2">
    <name type="scientific">Arachis hypogaea</name>
    <name type="common">Peanut</name>
    <dbReference type="NCBI Taxonomy" id="3818"/>
    <lineage>
        <taxon>Eukaryota</taxon>
        <taxon>Viridiplantae</taxon>
        <taxon>Streptophyta</taxon>
        <taxon>Embryophyta</taxon>
        <taxon>Tracheophyta</taxon>
        <taxon>Spermatophyta</taxon>
        <taxon>Magnoliopsida</taxon>
        <taxon>eudicotyledons</taxon>
        <taxon>Gunneridae</taxon>
        <taxon>Pentapetalae</taxon>
        <taxon>rosids</taxon>
        <taxon>fabids</taxon>
        <taxon>Fabales</taxon>
        <taxon>Fabaceae</taxon>
        <taxon>Papilionoideae</taxon>
        <taxon>50 kb inversion clade</taxon>
        <taxon>dalbergioids sensu lato</taxon>
        <taxon>Dalbergieae</taxon>
        <taxon>Pterocarpus clade</taxon>
        <taxon>Arachis</taxon>
    </lineage>
</organism>
<protein>
    <submittedName>
        <fullName evidence="1">Uncharacterized protein</fullName>
    </submittedName>
</protein>
<name>A0A444ZRY0_ARAHY</name>
<dbReference type="Proteomes" id="UP000289738">
    <property type="component" value="Chromosome B03"/>
</dbReference>
<keyword evidence="2" id="KW-1185">Reference proteome</keyword>
<reference evidence="1 2" key="1">
    <citation type="submission" date="2019-01" db="EMBL/GenBank/DDBJ databases">
        <title>Sequencing of cultivated peanut Arachis hypogaea provides insights into genome evolution and oil improvement.</title>
        <authorList>
            <person name="Chen X."/>
        </authorList>
    </citation>
    <scope>NUCLEOTIDE SEQUENCE [LARGE SCALE GENOMIC DNA]</scope>
    <source>
        <strain evidence="2">cv. Fuhuasheng</strain>
        <tissue evidence="1">Leaves</tissue>
    </source>
</reference>